<dbReference type="Proteomes" id="UP000307592">
    <property type="component" value="Unassembled WGS sequence"/>
</dbReference>
<dbReference type="EMBL" id="SBIJ01000179">
    <property type="protein sequence ID" value="TNH41393.1"/>
    <property type="molecule type" value="Genomic_DNA"/>
</dbReference>
<protein>
    <submittedName>
        <fullName evidence="2">Type VI secretion system tip protein VgrG</fullName>
    </submittedName>
</protein>
<dbReference type="Pfam" id="PF22178">
    <property type="entry name" value="Gp5_trimer_C"/>
    <property type="match status" value="1"/>
</dbReference>
<reference evidence="2 3" key="1">
    <citation type="submission" date="2019-01" db="EMBL/GenBank/DDBJ databases">
        <title>Draft genome assembly of Photorhabdus luminescens subsp. sonorensis Caborca.</title>
        <authorList>
            <person name="Duong D.A."/>
            <person name="Espinosa-Artiles P."/>
            <person name="Orozco R.A."/>
            <person name="Molnar I."/>
            <person name="Stock P."/>
        </authorList>
    </citation>
    <scope>NUCLEOTIDE SEQUENCE [LARGE SCALE GENOMIC DNA]</scope>
    <source>
        <strain evidence="2 3">Caborca</strain>
    </source>
</reference>
<dbReference type="AlphaFoldDB" id="A0A5C4RBN0"/>
<accession>A0A5C4RBN0</accession>
<name>A0A5C4RBN0_PHOLU</name>
<dbReference type="RefSeq" id="WP_422615377.1">
    <property type="nucleotide sequence ID" value="NZ_CAWOQH010000089.1"/>
</dbReference>
<feature type="non-terminal residue" evidence="2">
    <location>
        <position position="1"/>
    </location>
</feature>
<organism evidence="2 3">
    <name type="scientific">Photorhabdus luminescens subsp. sonorensis</name>
    <dbReference type="NCBI Taxonomy" id="1173677"/>
    <lineage>
        <taxon>Bacteria</taxon>
        <taxon>Pseudomonadati</taxon>
        <taxon>Pseudomonadota</taxon>
        <taxon>Gammaproteobacteria</taxon>
        <taxon>Enterobacterales</taxon>
        <taxon>Morganellaceae</taxon>
        <taxon>Photorhabdus</taxon>
    </lineage>
</organism>
<evidence type="ECO:0000259" key="1">
    <source>
        <dbReference type="Pfam" id="PF22178"/>
    </source>
</evidence>
<dbReference type="InterPro" id="IPR054030">
    <property type="entry name" value="Gp5_Vgr_C"/>
</dbReference>
<feature type="non-terminal residue" evidence="2">
    <location>
        <position position="170"/>
    </location>
</feature>
<proteinExistence type="predicted"/>
<sequence>FNELRFEDAKGSEEVFIHAQRNMKTQILWDKTTQIGNDQKTGVAHNRTAIIKNDDDEAVQGFQTLEVGQNQTVTIKGQQAVSIGKSHQLNVADNQQITVGKHITVHSESGQIIIGNAGGQIVIDPMGNIRIEGVSITMTDHITGKKSAGALFDYSARYTLLSEQSDKPLV</sequence>
<comment type="caution">
    <text evidence="2">The sequence shown here is derived from an EMBL/GenBank/DDBJ whole genome shotgun (WGS) entry which is preliminary data.</text>
</comment>
<evidence type="ECO:0000313" key="3">
    <source>
        <dbReference type="Proteomes" id="UP000307592"/>
    </source>
</evidence>
<evidence type="ECO:0000313" key="2">
    <source>
        <dbReference type="EMBL" id="TNH41393.1"/>
    </source>
</evidence>
<gene>
    <name evidence="2" type="ORF">EP164_23025</name>
</gene>
<feature type="domain" description="Gp5/Type VI secretion system Vgr C-terminal trimerisation" evidence="1">
    <location>
        <begin position="1"/>
        <end position="99"/>
    </location>
</feature>
<dbReference type="SUPFAM" id="SSF69349">
    <property type="entry name" value="Phage fibre proteins"/>
    <property type="match status" value="1"/>
</dbReference>